<dbReference type="RefSeq" id="WP_141352227.1">
    <property type="nucleotide sequence ID" value="NZ_BJNV01000037.1"/>
</dbReference>
<feature type="transmembrane region" description="Helical" evidence="1">
    <location>
        <begin position="18"/>
        <end position="38"/>
    </location>
</feature>
<protein>
    <recommendedName>
        <fullName evidence="2">Tyrosine specific protein phosphatases domain-containing protein</fullName>
    </recommendedName>
</protein>
<feature type="transmembrane region" description="Helical" evidence="1">
    <location>
        <begin position="135"/>
        <end position="155"/>
    </location>
</feature>
<dbReference type="CDD" id="cd03386">
    <property type="entry name" value="PAP2_Aur1_like"/>
    <property type="match status" value="1"/>
</dbReference>
<dbReference type="EMBL" id="BJNV01000037">
    <property type="protein sequence ID" value="GEC96172.1"/>
    <property type="molecule type" value="Genomic_DNA"/>
</dbReference>
<evidence type="ECO:0000313" key="3">
    <source>
        <dbReference type="EMBL" id="GEC96172.1"/>
    </source>
</evidence>
<feature type="transmembrane region" description="Helical" evidence="1">
    <location>
        <begin position="162"/>
        <end position="179"/>
    </location>
</feature>
<dbReference type="SUPFAM" id="SSF52799">
    <property type="entry name" value="(Phosphotyrosine protein) phosphatases II"/>
    <property type="match status" value="1"/>
</dbReference>
<dbReference type="CDD" id="cd14527">
    <property type="entry name" value="DSP_bac"/>
    <property type="match status" value="1"/>
</dbReference>
<dbReference type="Pfam" id="PF01569">
    <property type="entry name" value="PAP2"/>
    <property type="match status" value="1"/>
</dbReference>
<feature type="transmembrane region" description="Helical" evidence="1">
    <location>
        <begin position="185"/>
        <end position="202"/>
    </location>
</feature>
<proteinExistence type="predicted"/>
<dbReference type="OrthoDB" id="256494at2"/>
<dbReference type="PANTHER" id="PTHR47216:SF4">
    <property type="entry name" value="OS01G0859400 PROTEIN"/>
    <property type="match status" value="1"/>
</dbReference>
<dbReference type="InterPro" id="IPR000326">
    <property type="entry name" value="PAP2/HPO"/>
</dbReference>
<dbReference type="SMART" id="SM00195">
    <property type="entry name" value="DSPc"/>
    <property type="match status" value="1"/>
</dbReference>
<feature type="transmembrane region" description="Helical" evidence="1">
    <location>
        <begin position="91"/>
        <end position="115"/>
    </location>
</feature>
<dbReference type="Gene3D" id="3.90.190.10">
    <property type="entry name" value="Protein tyrosine phosphatase superfamily"/>
    <property type="match status" value="1"/>
</dbReference>
<feature type="domain" description="Tyrosine specific protein phosphatases" evidence="2">
    <location>
        <begin position="352"/>
        <end position="431"/>
    </location>
</feature>
<dbReference type="Pfam" id="PF00782">
    <property type="entry name" value="DSPc"/>
    <property type="match status" value="1"/>
</dbReference>
<dbReference type="Proteomes" id="UP000318422">
    <property type="component" value="Unassembled WGS sequence"/>
</dbReference>
<dbReference type="InterPro" id="IPR000340">
    <property type="entry name" value="Dual-sp_phosphatase_cat-dom"/>
</dbReference>
<evidence type="ECO:0000256" key="1">
    <source>
        <dbReference type="SAM" id="Phobius"/>
    </source>
</evidence>
<organism evidence="3 4">
    <name type="scientific">Zoogloea ramigera</name>
    <dbReference type="NCBI Taxonomy" id="350"/>
    <lineage>
        <taxon>Bacteria</taxon>
        <taxon>Pseudomonadati</taxon>
        <taxon>Pseudomonadota</taxon>
        <taxon>Betaproteobacteria</taxon>
        <taxon>Rhodocyclales</taxon>
        <taxon>Zoogloeaceae</taxon>
        <taxon>Zoogloea</taxon>
    </lineage>
</organism>
<feature type="transmembrane region" description="Helical" evidence="1">
    <location>
        <begin position="248"/>
        <end position="266"/>
    </location>
</feature>
<dbReference type="InterPro" id="IPR020422">
    <property type="entry name" value="TYR_PHOSPHATASE_DUAL_dom"/>
</dbReference>
<keyword evidence="1" id="KW-0472">Membrane</keyword>
<feature type="transmembrane region" description="Helical" evidence="1">
    <location>
        <begin position="223"/>
        <end position="242"/>
    </location>
</feature>
<reference evidence="3 4" key="1">
    <citation type="submission" date="2019-06" db="EMBL/GenBank/DDBJ databases">
        <title>Whole genome shotgun sequence of Zoogloea ramigera NBRC 15342.</title>
        <authorList>
            <person name="Hosoyama A."/>
            <person name="Uohara A."/>
            <person name="Ohji S."/>
            <person name="Ichikawa N."/>
        </authorList>
    </citation>
    <scope>NUCLEOTIDE SEQUENCE [LARGE SCALE GENOMIC DNA]</scope>
    <source>
        <strain evidence="3 4">NBRC 15342</strain>
    </source>
</reference>
<dbReference type="InterPro" id="IPR000387">
    <property type="entry name" value="Tyr_Pase_dom"/>
</dbReference>
<evidence type="ECO:0000259" key="2">
    <source>
        <dbReference type="PROSITE" id="PS50056"/>
    </source>
</evidence>
<dbReference type="InterPro" id="IPR029021">
    <property type="entry name" value="Prot-tyrosine_phosphatase-like"/>
</dbReference>
<sequence>MNTPASAPAAAIPWQRGVAWLLFLGPFFFISYGFANNMAGRWQVSEAHVYDWERHIPFIPWTIVPYWSIDLLYGLSFLLCRSVQQVDRHALRLLTAQLLSVACFLAFPLTFSFARPATDGLFGGLFDALAGFDQPYNQAPSLHISLLVIIWVRFAGASRGPARLAVDLWAALIAASVLTTYQHHFIDLPTGALVGLLCLWLWPDEGPAPLASARLTPSPQRRCLALLYGLASLGCIALALRLGGAGLWLGWPGLATALVALNYAFIGPAGFQKHAGRHSLASAALLLPYTLAARLNAWLWTRRHPQPDEITDGVWLGRLPDAATLRAGGFHGLVDLTAELPAPTGTWAHAGLPWLDLIAPTASQLDAAARHIARLQPGGPVLVACALGYSRSASAVAAWLILTRRAASVDEAAAILQRARPRVVLGPAHRKALASLSPAVEISGGA</sequence>
<keyword evidence="1" id="KW-1133">Transmembrane helix</keyword>
<comment type="caution">
    <text evidence="3">The sequence shown here is derived from an EMBL/GenBank/DDBJ whole genome shotgun (WGS) entry which is preliminary data.</text>
</comment>
<accession>A0A4Y4CVM4</accession>
<keyword evidence="4" id="KW-1185">Reference proteome</keyword>
<evidence type="ECO:0000313" key="4">
    <source>
        <dbReference type="Proteomes" id="UP000318422"/>
    </source>
</evidence>
<dbReference type="AlphaFoldDB" id="A0A4Y4CVM4"/>
<name>A0A4Y4CVM4_ZOORA</name>
<dbReference type="PROSITE" id="PS50056">
    <property type="entry name" value="TYR_PHOSPHATASE_2"/>
    <property type="match status" value="1"/>
</dbReference>
<gene>
    <name evidence="3" type="ORF">ZRA01_22450</name>
</gene>
<keyword evidence="1" id="KW-0812">Transmembrane</keyword>
<dbReference type="PANTHER" id="PTHR47216">
    <property type="match status" value="1"/>
</dbReference>
<feature type="transmembrane region" description="Helical" evidence="1">
    <location>
        <begin position="58"/>
        <end position="79"/>
    </location>
</feature>